<organism evidence="1 2">
    <name type="scientific">Mycena citricolor</name>
    <dbReference type="NCBI Taxonomy" id="2018698"/>
    <lineage>
        <taxon>Eukaryota</taxon>
        <taxon>Fungi</taxon>
        <taxon>Dikarya</taxon>
        <taxon>Basidiomycota</taxon>
        <taxon>Agaricomycotina</taxon>
        <taxon>Agaricomycetes</taxon>
        <taxon>Agaricomycetidae</taxon>
        <taxon>Agaricales</taxon>
        <taxon>Marasmiineae</taxon>
        <taxon>Mycenaceae</taxon>
        <taxon>Mycena</taxon>
    </lineage>
</organism>
<evidence type="ECO:0000313" key="2">
    <source>
        <dbReference type="Proteomes" id="UP001295794"/>
    </source>
</evidence>
<comment type="caution">
    <text evidence="1">The sequence shown here is derived from an EMBL/GenBank/DDBJ whole genome shotgun (WGS) entry which is preliminary data.</text>
</comment>
<accession>A0AAD2JUZ3</accession>
<gene>
    <name evidence="1" type="ORF">MYCIT1_LOCUS2185</name>
</gene>
<dbReference type="EMBL" id="CAVNYO010000031">
    <property type="protein sequence ID" value="CAK5263020.1"/>
    <property type="molecule type" value="Genomic_DNA"/>
</dbReference>
<proteinExistence type="predicted"/>
<name>A0AAD2JUZ3_9AGAR</name>
<evidence type="ECO:0000313" key="1">
    <source>
        <dbReference type="EMBL" id="CAK5263020.1"/>
    </source>
</evidence>
<protein>
    <submittedName>
        <fullName evidence="1">Uncharacterized protein</fullName>
    </submittedName>
</protein>
<reference evidence="1" key="1">
    <citation type="submission" date="2023-11" db="EMBL/GenBank/DDBJ databases">
        <authorList>
            <person name="De Vega J J."/>
            <person name="De Vega J J."/>
        </authorList>
    </citation>
    <scope>NUCLEOTIDE SEQUENCE</scope>
</reference>
<keyword evidence="2" id="KW-1185">Reference proteome</keyword>
<dbReference type="Proteomes" id="UP001295794">
    <property type="component" value="Unassembled WGS sequence"/>
</dbReference>
<sequence>MLSPVLNRLWAPRAKMLLLGDNSFCRPCETTGRTGNMFRKILWSPISFNKSQ</sequence>
<dbReference type="AlphaFoldDB" id="A0AAD2JUZ3"/>